<dbReference type="SUPFAM" id="SSF53850">
    <property type="entry name" value="Periplasmic binding protein-like II"/>
    <property type="match status" value="1"/>
</dbReference>
<dbReference type="PANTHER" id="PTHR30579">
    <property type="entry name" value="TRANSCRIPTIONAL REGULATOR"/>
    <property type="match status" value="1"/>
</dbReference>
<dbReference type="FunFam" id="1.10.10.10:FF:000456">
    <property type="entry name" value="LysR family transcriptional regulator ArgP"/>
    <property type="match status" value="1"/>
</dbReference>
<dbReference type="Proteomes" id="UP000598174">
    <property type="component" value="Unassembled WGS sequence"/>
</dbReference>
<dbReference type="InterPro" id="IPR036390">
    <property type="entry name" value="WH_DNA-bd_sf"/>
</dbReference>
<dbReference type="PROSITE" id="PS50931">
    <property type="entry name" value="HTH_LYSR"/>
    <property type="match status" value="1"/>
</dbReference>
<sequence>MDQVQLTTFQAVVETGSFEAAARQLHVTPSAVSQRIKALESAVGQVLVRRAKPCVATTAGEALVRFAGQVALLEREALAQARDRARVSIVVNADSLYLWFLPALAAVPGPMYELHTDDQDYTADRLRSGTAMAAVTAEHVPVQGCRIEALGSMRYLAVGPSTDLSDLAMIVYNRKDQLQHRFLASIRRRIDPPIHYVPAAASFVDAIRFGLGWGMVPEPIARKDIALGHYVEIAPGTHLDVPLYWQYWKIDSTVLKDLTAAVKSAAAQFLDRPAPDPRAGIAE</sequence>
<feature type="domain" description="HTH lysR-type" evidence="8">
    <location>
        <begin position="1"/>
        <end position="57"/>
    </location>
</feature>
<evidence type="ECO:0000256" key="6">
    <source>
        <dbReference type="ARBA" id="ARBA00023163"/>
    </source>
</evidence>
<dbReference type="NCBIfam" id="NF002964">
    <property type="entry name" value="PRK03635.1"/>
    <property type="match status" value="1"/>
</dbReference>
<keyword evidence="2" id="KW-0678">Repressor</keyword>
<evidence type="ECO:0000256" key="5">
    <source>
        <dbReference type="ARBA" id="ARBA00023159"/>
    </source>
</evidence>
<evidence type="ECO:0000256" key="3">
    <source>
        <dbReference type="ARBA" id="ARBA00023015"/>
    </source>
</evidence>
<dbReference type="Gene3D" id="1.10.10.10">
    <property type="entry name" value="Winged helix-like DNA-binding domain superfamily/Winged helix DNA-binding domain"/>
    <property type="match status" value="1"/>
</dbReference>
<dbReference type="RefSeq" id="WP_203815365.1">
    <property type="nucleotide sequence ID" value="NZ_BAAABP010000014.1"/>
</dbReference>
<comment type="caution">
    <text evidence="9">The sequence shown here is derived from an EMBL/GenBank/DDBJ whole genome shotgun (WGS) entry which is preliminary data.</text>
</comment>
<comment type="similarity">
    <text evidence="1">Belongs to the LysR transcriptional regulatory family.</text>
</comment>
<dbReference type="Gene3D" id="3.40.190.290">
    <property type="match status" value="1"/>
</dbReference>
<evidence type="ECO:0000256" key="2">
    <source>
        <dbReference type="ARBA" id="ARBA00022491"/>
    </source>
</evidence>
<evidence type="ECO:0000259" key="8">
    <source>
        <dbReference type="PROSITE" id="PS50931"/>
    </source>
</evidence>
<dbReference type="SUPFAM" id="SSF46785">
    <property type="entry name" value="Winged helix' DNA-binding domain"/>
    <property type="match status" value="1"/>
</dbReference>
<dbReference type="PANTHER" id="PTHR30579:SF2">
    <property type="entry name" value="HTH-TYPE TRANSCRIPTIONAL REGULATOR ARGP"/>
    <property type="match status" value="1"/>
</dbReference>
<dbReference type="GO" id="GO:0003700">
    <property type="term" value="F:DNA-binding transcription factor activity"/>
    <property type="evidence" value="ECO:0007669"/>
    <property type="project" value="InterPro"/>
</dbReference>
<dbReference type="InterPro" id="IPR017685">
    <property type="entry name" value="ArgP"/>
</dbReference>
<evidence type="ECO:0000256" key="4">
    <source>
        <dbReference type="ARBA" id="ARBA00023125"/>
    </source>
</evidence>
<dbReference type="AlphaFoldDB" id="A0A919IWS0"/>
<keyword evidence="6" id="KW-0804">Transcription</keyword>
<organism evidence="9 10">
    <name type="scientific">Paractinoplanes ferrugineus</name>
    <dbReference type="NCBI Taxonomy" id="113564"/>
    <lineage>
        <taxon>Bacteria</taxon>
        <taxon>Bacillati</taxon>
        <taxon>Actinomycetota</taxon>
        <taxon>Actinomycetes</taxon>
        <taxon>Micromonosporales</taxon>
        <taxon>Micromonosporaceae</taxon>
        <taxon>Paractinoplanes</taxon>
    </lineage>
</organism>
<dbReference type="EMBL" id="BOMM01000003">
    <property type="protein sequence ID" value="GIE08728.1"/>
    <property type="molecule type" value="Genomic_DNA"/>
</dbReference>
<accession>A0A919IWS0</accession>
<keyword evidence="3" id="KW-0805">Transcription regulation</keyword>
<proteinExistence type="inferred from homology"/>
<evidence type="ECO:0000313" key="9">
    <source>
        <dbReference type="EMBL" id="GIE08728.1"/>
    </source>
</evidence>
<dbReference type="InterPro" id="IPR036388">
    <property type="entry name" value="WH-like_DNA-bd_sf"/>
</dbReference>
<keyword evidence="4" id="KW-0238">DNA-binding</keyword>
<evidence type="ECO:0000256" key="1">
    <source>
        <dbReference type="ARBA" id="ARBA00009437"/>
    </source>
</evidence>
<keyword evidence="5" id="KW-0010">Activator</keyword>
<gene>
    <name evidence="9" type="ORF">Afe05nite_05680</name>
</gene>
<name>A0A919IWS0_9ACTN</name>
<protein>
    <recommendedName>
        <fullName evidence="7">HTH-type transcriptional regulator LysG</fullName>
    </recommendedName>
</protein>
<dbReference type="Pfam" id="PF00126">
    <property type="entry name" value="HTH_1"/>
    <property type="match status" value="1"/>
</dbReference>
<keyword evidence="10" id="KW-1185">Reference proteome</keyword>
<reference evidence="9" key="1">
    <citation type="submission" date="2021-01" db="EMBL/GenBank/DDBJ databases">
        <title>Whole genome shotgun sequence of Actinoplanes ferrugineus NBRC 15555.</title>
        <authorList>
            <person name="Komaki H."/>
            <person name="Tamura T."/>
        </authorList>
    </citation>
    <scope>NUCLEOTIDE SEQUENCE</scope>
    <source>
        <strain evidence="9">NBRC 15555</strain>
    </source>
</reference>
<dbReference type="InterPro" id="IPR000847">
    <property type="entry name" value="LysR_HTH_N"/>
</dbReference>
<dbReference type="InterPro" id="IPR050176">
    <property type="entry name" value="LTTR"/>
</dbReference>
<dbReference type="NCBIfam" id="TIGR03298">
    <property type="entry name" value="argP"/>
    <property type="match status" value="1"/>
</dbReference>
<evidence type="ECO:0000256" key="7">
    <source>
        <dbReference type="ARBA" id="ARBA00074218"/>
    </source>
</evidence>
<dbReference type="GO" id="GO:0003677">
    <property type="term" value="F:DNA binding"/>
    <property type="evidence" value="ECO:0007669"/>
    <property type="project" value="UniProtKB-KW"/>
</dbReference>
<evidence type="ECO:0000313" key="10">
    <source>
        <dbReference type="Proteomes" id="UP000598174"/>
    </source>
</evidence>